<dbReference type="Gene3D" id="1.10.10.60">
    <property type="entry name" value="Homeodomain-like"/>
    <property type="match status" value="2"/>
</dbReference>
<evidence type="ECO:0000256" key="2">
    <source>
        <dbReference type="ARBA" id="ARBA00023125"/>
    </source>
</evidence>
<name>U2QV95_9ACTN</name>
<protein>
    <submittedName>
        <fullName evidence="5">DNA-binding helix-turn-helix protein</fullName>
    </submittedName>
</protein>
<reference evidence="5" key="1">
    <citation type="submission" date="2013-08" db="EMBL/GenBank/DDBJ databases">
        <authorList>
            <person name="Durkin A.S."/>
            <person name="Haft D.R."/>
            <person name="McCorrison J."/>
            <person name="Torralba M."/>
            <person name="Gillis M."/>
            <person name="Haft D.H."/>
            <person name="Methe B."/>
            <person name="Sutton G."/>
            <person name="Nelson K.E."/>
        </authorList>
    </citation>
    <scope>NUCLEOTIDE SEQUENCE [LARGE SCALE GENOMIC DNA]</scope>
    <source>
        <strain evidence="5">F0233</strain>
    </source>
</reference>
<proteinExistence type="predicted"/>
<dbReference type="RefSeq" id="WP_021796784.1">
    <property type="nucleotide sequence ID" value="NZ_ACVN02000084.1"/>
</dbReference>
<gene>
    <name evidence="5" type="ORF">HMPREF0682_0886</name>
</gene>
<evidence type="ECO:0000313" key="5">
    <source>
        <dbReference type="EMBL" id="ERK60441.1"/>
    </source>
</evidence>
<evidence type="ECO:0000256" key="3">
    <source>
        <dbReference type="ARBA" id="ARBA00023163"/>
    </source>
</evidence>
<dbReference type="InterPro" id="IPR009057">
    <property type="entry name" value="Homeodomain-like_sf"/>
</dbReference>
<dbReference type="PROSITE" id="PS00041">
    <property type="entry name" value="HTH_ARAC_FAMILY_1"/>
    <property type="match status" value="1"/>
</dbReference>
<dbReference type="Proteomes" id="UP000017052">
    <property type="component" value="Unassembled WGS sequence"/>
</dbReference>
<evidence type="ECO:0000313" key="6">
    <source>
        <dbReference type="Proteomes" id="UP000017052"/>
    </source>
</evidence>
<dbReference type="InterPro" id="IPR003313">
    <property type="entry name" value="AraC-bd"/>
</dbReference>
<dbReference type="PANTHER" id="PTHR46796">
    <property type="entry name" value="HTH-TYPE TRANSCRIPTIONAL ACTIVATOR RHAS-RELATED"/>
    <property type="match status" value="1"/>
</dbReference>
<comment type="caution">
    <text evidence="5">The sequence shown here is derived from an EMBL/GenBank/DDBJ whole genome shotgun (WGS) entry which is preliminary data.</text>
</comment>
<feature type="domain" description="HTH araC/xylS-type" evidence="4">
    <location>
        <begin position="187"/>
        <end position="285"/>
    </location>
</feature>
<dbReference type="GO" id="GO:0043565">
    <property type="term" value="F:sequence-specific DNA binding"/>
    <property type="evidence" value="ECO:0007669"/>
    <property type="project" value="InterPro"/>
</dbReference>
<dbReference type="Gene3D" id="2.60.120.10">
    <property type="entry name" value="Jelly Rolls"/>
    <property type="match status" value="1"/>
</dbReference>
<dbReference type="SMART" id="SM00342">
    <property type="entry name" value="HTH_ARAC"/>
    <property type="match status" value="1"/>
</dbReference>
<dbReference type="SUPFAM" id="SSF51182">
    <property type="entry name" value="RmlC-like cupins"/>
    <property type="match status" value="1"/>
</dbReference>
<dbReference type="GO" id="GO:0003700">
    <property type="term" value="F:DNA-binding transcription factor activity"/>
    <property type="evidence" value="ECO:0007669"/>
    <property type="project" value="InterPro"/>
</dbReference>
<dbReference type="AlphaFoldDB" id="U2QV95"/>
<dbReference type="GeneID" id="95360667"/>
<keyword evidence="6" id="KW-1185">Reference proteome</keyword>
<organism evidence="5 6">
    <name type="scientific">Propionibacterium acidifaciens F0233</name>
    <dbReference type="NCBI Taxonomy" id="553198"/>
    <lineage>
        <taxon>Bacteria</taxon>
        <taxon>Bacillati</taxon>
        <taxon>Actinomycetota</taxon>
        <taxon>Actinomycetes</taxon>
        <taxon>Propionibacteriales</taxon>
        <taxon>Propionibacteriaceae</taxon>
        <taxon>Propionibacterium</taxon>
    </lineage>
</organism>
<dbReference type="InterPro" id="IPR014710">
    <property type="entry name" value="RmlC-like_jellyroll"/>
</dbReference>
<keyword evidence="2 5" id="KW-0238">DNA-binding</keyword>
<evidence type="ECO:0000256" key="1">
    <source>
        <dbReference type="ARBA" id="ARBA00023015"/>
    </source>
</evidence>
<dbReference type="Pfam" id="PF12833">
    <property type="entry name" value="HTH_18"/>
    <property type="match status" value="1"/>
</dbReference>
<dbReference type="OrthoDB" id="186135at2"/>
<dbReference type="SUPFAM" id="SSF46689">
    <property type="entry name" value="Homeodomain-like"/>
    <property type="match status" value="2"/>
</dbReference>
<dbReference type="InterPro" id="IPR018060">
    <property type="entry name" value="HTH_AraC"/>
</dbReference>
<evidence type="ECO:0000259" key="4">
    <source>
        <dbReference type="PROSITE" id="PS01124"/>
    </source>
</evidence>
<dbReference type="Pfam" id="PF02311">
    <property type="entry name" value="AraC_binding"/>
    <property type="match status" value="1"/>
</dbReference>
<dbReference type="InterPro" id="IPR011051">
    <property type="entry name" value="RmlC_Cupin_sf"/>
</dbReference>
<dbReference type="EMBL" id="ACVN02000084">
    <property type="protein sequence ID" value="ERK60441.1"/>
    <property type="molecule type" value="Genomic_DNA"/>
</dbReference>
<accession>U2QV95</accession>
<keyword evidence="1" id="KW-0805">Transcription regulation</keyword>
<dbReference type="InterPro" id="IPR018062">
    <property type="entry name" value="HTH_AraC-typ_CS"/>
</dbReference>
<dbReference type="PROSITE" id="PS01124">
    <property type="entry name" value="HTH_ARAC_FAMILY_2"/>
    <property type="match status" value="1"/>
</dbReference>
<keyword evidence="3" id="KW-0804">Transcription</keyword>
<sequence>MPRGEGTAPREGPIDPGGFEVEDAGLGLHAYVYDIGSYHFNWHEELELLTIVRGEIEVCAGGRARTCTSGEMTLINPHQGHATLALSAGARALAVHFSPHVLEGVTPDWPANRFASMPGDSPRQLSAQARVRAAVAALLLEPVTRAEEAFRLRADFYHMLAGIVEAFPLTEPGVTRARHDSGNAVIAKVCAHLEQHFTERITLAQLSRIGGYNESYLSELFTRTIGMSAFDYLGRLRVRAAARQLAETRDRISDVALANGFPDAKALDTAFRRWFDKSPSAYRRHIATGPAAAEIAVVDAGFKKRFVPRADDDVRRLLTDWYEIVRSPRRRSAELAGLRTRADQLADAAADLARRLNRLEQ</sequence>
<dbReference type="InterPro" id="IPR050204">
    <property type="entry name" value="AraC_XylS_family_regulators"/>
</dbReference>